<dbReference type="Proteomes" id="UP000031631">
    <property type="component" value="Chromosome"/>
</dbReference>
<organism evidence="1 2">
    <name type="scientific">Thiolapillus brandeum</name>
    <dbReference type="NCBI Taxonomy" id="1076588"/>
    <lineage>
        <taxon>Bacteria</taxon>
        <taxon>Pseudomonadati</taxon>
        <taxon>Pseudomonadota</taxon>
        <taxon>Gammaproteobacteria</taxon>
        <taxon>Chromatiales</taxon>
        <taxon>Sedimenticolaceae</taxon>
        <taxon>Thiolapillus</taxon>
    </lineage>
</organism>
<evidence type="ECO:0000313" key="2">
    <source>
        <dbReference type="Proteomes" id="UP000031631"/>
    </source>
</evidence>
<accession>A0A7U6JIC9</accession>
<proteinExistence type="predicted"/>
<reference evidence="1 2" key="1">
    <citation type="journal article" date="2014" name="PLoS ONE">
        <title>Physiological and genomic features of a novel sulfur-oxidizing gammaproteobacterium belonging to a previously uncultivated symbiotic lineage isolated from a hydrothermal vent.</title>
        <authorList>
            <person name="Nunoura T."/>
            <person name="Takaki Y."/>
            <person name="Kazama H."/>
            <person name="Kakuta J."/>
            <person name="Shimamura S."/>
            <person name="Makita H."/>
            <person name="Hirai M."/>
            <person name="Miyazaki M."/>
            <person name="Takai K."/>
        </authorList>
    </citation>
    <scope>NUCLEOTIDE SEQUENCE [LARGE SCALE GENOMIC DNA]</scope>
    <source>
        <strain evidence="1 2">Hiromi1</strain>
    </source>
</reference>
<dbReference type="AlphaFoldDB" id="A0A7U6JIC9"/>
<name>A0A7U6JIC9_9GAMM</name>
<evidence type="ECO:0008006" key="3">
    <source>
        <dbReference type="Google" id="ProtNLM"/>
    </source>
</evidence>
<sequence>MQPNSVKSDRLPAPNFQESVQAALARGEQEAIRLTRLKPLLVTPDGSPLPADAFSGAEYIFIEYWAEWCSACLQQMEQVKTIIRNHPDKNIRWLKVEKDPTRLDSITVTKPEASH</sequence>
<keyword evidence="2" id="KW-1185">Reference proteome</keyword>
<dbReference type="SUPFAM" id="SSF52833">
    <property type="entry name" value="Thioredoxin-like"/>
    <property type="match status" value="1"/>
</dbReference>
<dbReference type="Gene3D" id="3.40.30.10">
    <property type="entry name" value="Glutaredoxin"/>
    <property type="match status" value="1"/>
</dbReference>
<dbReference type="KEGG" id="tbn:TBH_C2490"/>
<protein>
    <recommendedName>
        <fullName evidence="3">Thioredoxin</fullName>
    </recommendedName>
</protein>
<dbReference type="InterPro" id="IPR036249">
    <property type="entry name" value="Thioredoxin-like_sf"/>
</dbReference>
<gene>
    <name evidence="1" type="ORF">TBH_C2490</name>
</gene>
<dbReference type="EMBL" id="AP012273">
    <property type="protein sequence ID" value="BAO45399.1"/>
    <property type="molecule type" value="Genomic_DNA"/>
</dbReference>
<dbReference type="RefSeq" id="WP_041068990.1">
    <property type="nucleotide sequence ID" value="NZ_AP012273.1"/>
</dbReference>
<evidence type="ECO:0000313" key="1">
    <source>
        <dbReference type="EMBL" id="BAO45399.1"/>
    </source>
</evidence>
<dbReference type="OrthoDB" id="9798454at2"/>